<feature type="transmembrane region" description="Helical" evidence="2">
    <location>
        <begin position="20"/>
        <end position="38"/>
    </location>
</feature>
<feature type="compositionally biased region" description="Low complexity" evidence="1">
    <location>
        <begin position="44"/>
        <end position="62"/>
    </location>
</feature>
<gene>
    <name evidence="3" type="ORF">SI7747_01001695</name>
</gene>
<name>A0A7I8IBJ4_SPIIN</name>
<accession>A0A7I8IBJ4</accession>
<feature type="region of interest" description="Disordered" evidence="1">
    <location>
        <begin position="44"/>
        <end position="70"/>
    </location>
</feature>
<dbReference type="AlphaFoldDB" id="A0A7I8IBJ4"/>
<feature type="region of interest" description="Disordered" evidence="1">
    <location>
        <begin position="86"/>
        <end position="133"/>
    </location>
</feature>
<feature type="compositionally biased region" description="Basic residues" evidence="1">
    <location>
        <begin position="100"/>
        <end position="111"/>
    </location>
</feature>
<keyword evidence="2" id="KW-0472">Membrane</keyword>
<evidence type="ECO:0000313" key="4">
    <source>
        <dbReference type="Proteomes" id="UP001189122"/>
    </source>
</evidence>
<keyword evidence="2" id="KW-0812">Transmembrane</keyword>
<evidence type="ECO:0000313" key="3">
    <source>
        <dbReference type="EMBL" id="CAA2615345.1"/>
    </source>
</evidence>
<keyword evidence="2" id="KW-1133">Transmembrane helix</keyword>
<feature type="compositionally biased region" description="Basic and acidic residues" evidence="1">
    <location>
        <begin position="124"/>
        <end position="133"/>
    </location>
</feature>
<reference evidence="3 4" key="1">
    <citation type="submission" date="2019-12" db="EMBL/GenBank/DDBJ databases">
        <authorList>
            <person name="Scholz U."/>
            <person name="Mascher M."/>
            <person name="Fiebig A."/>
        </authorList>
    </citation>
    <scope>NUCLEOTIDE SEQUENCE</scope>
</reference>
<organism evidence="3">
    <name type="scientific">Spirodela intermedia</name>
    <name type="common">Intermediate duckweed</name>
    <dbReference type="NCBI Taxonomy" id="51605"/>
    <lineage>
        <taxon>Eukaryota</taxon>
        <taxon>Viridiplantae</taxon>
        <taxon>Streptophyta</taxon>
        <taxon>Embryophyta</taxon>
        <taxon>Tracheophyta</taxon>
        <taxon>Spermatophyta</taxon>
        <taxon>Magnoliopsida</taxon>
        <taxon>Liliopsida</taxon>
        <taxon>Araceae</taxon>
        <taxon>Lemnoideae</taxon>
        <taxon>Spirodela</taxon>
    </lineage>
</organism>
<proteinExistence type="predicted"/>
<dbReference type="Proteomes" id="UP001189122">
    <property type="component" value="Unassembled WGS sequence"/>
</dbReference>
<evidence type="ECO:0000256" key="1">
    <source>
        <dbReference type="SAM" id="MobiDB-lite"/>
    </source>
</evidence>
<protein>
    <submittedName>
        <fullName evidence="3">Uncharacterized protein</fullName>
    </submittedName>
</protein>
<sequence>MSCMLDLLLSLPPELSLMKYFWAWLATWVGVLVVTKFLDMFLQSPSHTSSSPSRTSCISTTSESNPRSISRGKIANWVIHLTCVPPPSREPPSSSPGQRAFHRSACRRRRRDERESAVGGGKGLRQEEKRLAG</sequence>
<dbReference type="EMBL" id="LR743588">
    <property type="protein sequence ID" value="CAA2615345.1"/>
    <property type="molecule type" value="Genomic_DNA"/>
</dbReference>
<keyword evidence="4" id="KW-1185">Reference proteome</keyword>
<evidence type="ECO:0000256" key="2">
    <source>
        <dbReference type="SAM" id="Phobius"/>
    </source>
</evidence>
<dbReference type="EMBL" id="CACRZD030000001">
    <property type="protein sequence ID" value="CAA6655105.1"/>
    <property type="molecule type" value="Genomic_DNA"/>
</dbReference>